<dbReference type="InterPro" id="IPR005074">
    <property type="entry name" value="Peptidase_C39"/>
</dbReference>
<evidence type="ECO:0000256" key="2">
    <source>
        <dbReference type="ARBA" id="ARBA00022692"/>
    </source>
</evidence>
<dbReference type="EMBL" id="JAFHKK010000025">
    <property type="protein sequence ID" value="MBN2965123.1"/>
    <property type="molecule type" value="Genomic_DNA"/>
</dbReference>
<evidence type="ECO:0000259" key="8">
    <source>
        <dbReference type="PROSITE" id="PS50893"/>
    </source>
</evidence>
<evidence type="ECO:0000256" key="3">
    <source>
        <dbReference type="ARBA" id="ARBA00022741"/>
    </source>
</evidence>
<reference evidence="12" key="1">
    <citation type="submission" date="2021-02" db="EMBL/GenBank/DDBJ databases">
        <title>Sulfurospirillum tamanensis sp. nov.</title>
        <authorList>
            <person name="Merkel A.Y."/>
        </authorList>
    </citation>
    <scope>NUCLEOTIDE SEQUENCE [LARGE SCALE GENOMIC DNA]</scope>
    <source>
        <strain evidence="12">T05b</strain>
    </source>
</reference>
<evidence type="ECO:0000313" key="11">
    <source>
        <dbReference type="EMBL" id="MBN2965123.1"/>
    </source>
</evidence>
<keyword evidence="12" id="KW-1185">Reference proteome</keyword>
<organism evidence="11 12">
    <name type="scientific">Sulfurospirillum tamanense</name>
    <dbReference type="NCBI Taxonomy" id="2813362"/>
    <lineage>
        <taxon>Bacteria</taxon>
        <taxon>Pseudomonadati</taxon>
        <taxon>Campylobacterota</taxon>
        <taxon>Epsilonproteobacteria</taxon>
        <taxon>Campylobacterales</taxon>
        <taxon>Sulfurospirillaceae</taxon>
        <taxon>Sulfurospirillum</taxon>
    </lineage>
</organism>
<evidence type="ECO:0000313" key="12">
    <source>
        <dbReference type="Proteomes" id="UP000703590"/>
    </source>
</evidence>
<dbReference type="Proteomes" id="UP000703590">
    <property type="component" value="Unassembled WGS sequence"/>
</dbReference>
<dbReference type="PROSITE" id="PS50893">
    <property type="entry name" value="ABC_TRANSPORTER_2"/>
    <property type="match status" value="1"/>
</dbReference>
<dbReference type="InterPro" id="IPR039421">
    <property type="entry name" value="Type_1_exporter"/>
</dbReference>
<evidence type="ECO:0000256" key="1">
    <source>
        <dbReference type="ARBA" id="ARBA00004651"/>
    </source>
</evidence>
<keyword evidence="4" id="KW-0067">ATP-binding</keyword>
<dbReference type="Gene3D" id="3.40.50.300">
    <property type="entry name" value="P-loop containing nucleotide triphosphate hydrolases"/>
    <property type="match status" value="1"/>
</dbReference>
<feature type="domain" description="ABC transmembrane type-1" evidence="9">
    <location>
        <begin position="176"/>
        <end position="454"/>
    </location>
</feature>
<comment type="caution">
    <text evidence="11">The sequence shown here is derived from an EMBL/GenBank/DDBJ whole genome shotgun (WGS) entry which is preliminary data.</text>
</comment>
<evidence type="ECO:0000256" key="6">
    <source>
        <dbReference type="ARBA" id="ARBA00023136"/>
    </source>
</evidence>
<keyword evidence="5 7" id="KW-1133">Transmembrane helix</keyword>
<dbReference type="InterPro" id="IPR003439">
    <property type="entry name" value="ABC_transporter-like_ATP-bd"/>
</dbReference>
<dbReference type="Pfam" id="PF00005">
    <property type="entry name" value="ABC_tran"/>
    <property type="match status" value="1"/>
</dbReference>
<feature type="domain" description="Peptidase C39" evidence="10">
    <location>
        <begin position="7"/>
        <end position="139"/>
    </location>
</feature>
<proteinExistence type="predicted"/>
<accession>A0ABS2WUS5</accession>
<sequence length="722" mass="79726">MPEEIINAVGIDPLLECLVIVAKLHGKPFSAESLIEGLPTAKGRAEPELFSIHGAKANFSRAAARAGFTSKVVKRELKQIPALVLPCILMLKDKQACILDAFDANKTHARIIVPECGEGETWVRVEDLEKEYLGFAFYLKRIYLQSERKDDVLEQRESKHWFWGTLWRSRKLYKDVLLASLVVNFFVLASPLFVMNVYDRVVPNNAVETLWVMAIGVAVVYLLDTVLKFLRAYFLEVAGKKSDIIMSSMIFEKVMALTMGVWPKSIGSFANNLKEFESIRSFFTSATVSTIIDLPFVVIFIVVIYFIGGSIVVVPLVVMLLLLGYALSIRQSLSKSIESAYKAAAQKNAILIESLSNIEMIKTMGATGRAQFQWEEASGEIAQKGLKTRIISNSISTITALLVQLNTVAVVVYGVYLIQDLSLTMGGLIATVILSSRAISPLGQIASLMANYQHTKTALTSLNDIMALPVDRPHGREYINREKFEGKIEFKNVTFTYPGALKPALENVSFVIQPKERVGIVGRIGSGKTTLEKLILGLYQPSSGSILIDDIDISQIDPADLRTHISYVSQDIVLANGTVKDNIAYKAPYATDEEILEAAKLAGVEEFIRQNPQGYEMEVGERGAALSGGQRQSIAIARAFLLDAPIVLLDEPTNSIDNTMEAKIRTHFARKFENKTIMLITHKTALLPLVDRLIILDNGKIVLDGPRDNVLKQLQGNGGARV</sequence>
<dbReference type="SUPFAM" id="SSF90123">
    <property type="entry name" value="ABC transporter transmembrane region"/>
    <property type="match status" value="1"/>
</dbReference>
<dbReference type="CDD" id="cd18587">
    <property type="entry name" value="ABC_6TM_LapB_like"/>
    <property type="match status" value="1"/>
</dbReference>
<dbReference type="Gene3D" id="3.90.70.10">
    <property type="entry name" value="Cysteine proteinases"/>
    <property type="match status" value="1"/>
</dbReference>
<comment type="subcellular location">
    <subcellularLocation>
        <location evidence="1">Cell membrane</location>
        <topology evidence="1">Multi-pass membrane protein</topology>
    </subcellularLocation>
</comment>
<evidence type="ECO:0000259" key="10">
    <source>
        <dbReference type="PROSITE" id="PS50990"/>
    </source>
</evidence>
<dbReference type="PROSITE" id="PS50990">
    <property type="entry name" value="PEPTIDASE_C39"/>
    <property type="match status" value="1"/>
</dbReference>
<reference evidence="11 12" key="3">
    <citation type="submission" date="2021-02" db="EMBL/GenBank/DDBJ databases">
        <authorList>
            <person name="Merkel A.Y."/>
        </authorList>
    </citation>
    <scope>NUCLEOTIDE SEQUENCE [LARGE SCALE GENOMIC DNA]</scope>
    <source>
        <strain evidence="11 12">T05b</strain>
    </source>
</reference>
<dbReference type="Gene3D" id="1.20.1560.10">
    <property type="entry name" value="ABC transporter type 1, transmembrane domain"/>
    <property type="match status" value="1"/>
</dbReference>
<dbReference type="RefSeq" id="WP_205459671.1">
    <property type="nucleotide sequence ID" value="NZ_JAFHKK010000025.1"/>
</dbReference>
<dbReference type="PANTHER" id="PTHR24221">
    <property type="entry name" value="ATP-BINDING CASSETTE SUB-FAMILY B"/>
    <property type="match status" value="1"/>
</dbReference>
<name>A0ABS2WUS5_9BACT</name>
<dbReference type="CDD" id="cd02421">
    <property type="entry name" value="Peptidase_C39_likeD"/>
    <property type="match status" value="1"/>
</dbReference>
<evidence type="ECO:0000259" key="9">
    <source>
        <dbReference type="PROSITE" id="PS50929"/>
    </source>
</evidence>
<protein>
    <submittedName>
        <fullName evidence="11">Type I secretion system permease/ATPase</fullName>
    </submittedName>
</protein>
<evidence type="ECO:0000256" key="5">
    <source>
        <dbReference type="ARBA" id="ARBA00022989"/>
    </source>
</evidence>
<feature type="domain" description="ABC transporter" evidence="8">
    <location>
        <begin position="488"/>
        <end position="722"/>
    </location>
</feature>
<keyword evidence="6 7" id="KW-0472">Membrane</keyword>
<feature type="transmembrane region" description="Helical" evidence="7">
    <location>
        <begin position="176"/>
        <end position="198"/>
    </location>
</feature>
<dbReference type="InterPro" id="IPR011527">
    <property type="entry name" value="ABC1_TM_dom"/>
</dbReference>
<gene>
    <name evidence="11" type="ORF">JWV37_10045</name>
</gene>
<dbReference type="InterPro" id="IPR003593">
    <property type="entry name" value="AAA+_ATPase"/>
</dbReference>
<keyword evidence="3" id="KW-0547">Nucleotide-binding</keyword>
<feature type="transmembrane region" description="Helical" evidence="7">
    <location>
        <begin position="394"/>
        <end position="415"/>
    </location>
</feature>
<keyword evidence="2 7" id="KW-0812">Transmembrane</keyword>
<evidence type="ECO:0000256" key="4">
    <source>
        <dbReference type="ARBA" id="ARBA00022840"/>
    </source>
</evidence>
<dbReference type="PROSITE" id="PS50929">
    <property type="entry name" value="ABC_TM1F"/>
    <property type="match status" value="1"/>
</dbReference>
<dbReference type="PANTHER" id="PTHR24221:SF248">
    <property type="entry name" value="ABC TRANSPORTER TRANSMEMBRANE REGION"/>
    <property type="match status" value="1"/>
</dbReference>
<evidence type="ECO:0000256" key="7">
    <source>
        <dbReference type="SAM" id="Phobius"/>
    </source>
</evidence>
<dbReference type="InterPro" id="IPR017750">
    <property type="entry name" value="ATPase_T1SS"/>
</dbReference>
<dbReference type="SMART" id="SM00382">
    <property type="entry name" value="AAA"/>
    <property type="match status" value="1"/>
</dbReference>
<dbReference type="InterPro" id="IPR036640">
    <property type="entry name" value="ABC1_TM_sf"/>
</dbReference>
<dbReference type="Pfam" id="PF00664">
    <property type="entry name" value="ABC_membrane"/>
    <property type="match status" value="1"/>
</dbReference>
<feature type="transmembrane region" description="Helical" evidence="7">
    <location>
        <begin position="210"/>
        <end position="230"/>
    </location>
</feature>
<dbReference type="InterPro" id="IPR027417">
    <property type="entry name" value="P-loop_NTPase"/>
</dbReference>
<reference evidence="11 12" key="2">
    <citation type="submission" date="2021-02" db="EMBL/GenBank/DDBJ databases">
        <title>Sulfurospirillum tamanensis sp. nov.</title>
        <authorList>
            <person name="Frolova A."/>
            <person name="Merkel A."/>
            <person name="Slobodkin A."/>
        </authorList>
    </citation>
    <scope>NUCLEOTIDE SEQUENCE [LARGE SCALE GENOMIC DNA]</scope>
    <source>
        <strain evidence="11 12">T05b</strain>
    </source>
</reference>
<dbReference type="SUPFAM" id="SSF52540">
    <property type="entry name" value="P-loop containing nucleoside triphosphate hydrolases"/>
    <property type="match status" value="1"/>
</dbReference>
<dbReference type="NCBIfam" id="TIGR03375">
    <property type="entry name" value="type_I_sec_LssB"/>
    <property type="match status" value="1"/>
</dbReference>
<feature type="transmembrane region" description="Helical" evidence="7">
    <location>
        <begin position="294"/>
        <end position="327"/>
    </location>
</feature>